<gene>
    <name evidence="7" type="ORF">A5888_001457</name>
    <name evidence="8" type="ORF">A5888_002696</name>
</gene>
<accession>A0A242K8C0</accession>
<dbReference type="OrthoDB" id="1653617at2"/>
<reference evidence="8" key="2">
    <citation type="submission" date="2017-05" db="EMBL/GenBank/DDBJ databases">
        <authorList>
            <consortium name="The Broad Institute Genomics Platform"/>
            <consortium name="The Broad Institute Genomic Center for Infectious Diseases"/>
            <person name="Earl A."/>
            <person name="Manson A."/>
            <person name="Schwartman J."/>
            <person name="Gilmore M."/>
            <person name="Abouelleil A."/>
            <person name="Cao P."/>
            <person name="Chapman S."/>
            <person name="Cusick C."/>
            <person name="Shea T."/>
            <person name="Young S."/>
            <person name="Neafsey D."/>
            <person name="Nusbaum C."/>
            <person name="Birren B."/>
        </authorList>
    </citation>
    <scope>NUCLEOTIDE SEQUENCE</scope>
    <source>
        <strain evidence="8">9E7_DIV0242</strain>
    </source>
</reference>
<comment type="subcellular location">
    <subcellularLocation>
        <location evidence="1">Cell membrane</location>
        <topology evidence="1">Multi-pass membrane protein</topology>
    </subcellularLocation>
</comment>
<protein>
    <recommendedName>
        <fullName evidence="10">Aromatic acid exporter family member 1</fullName>
    </recommendedName>
</protein>
<dbReference type="EMBL" id="NGMM01000002">
    <property type="protein sequence ID" value="OTP17319.1"/>
    <property type="molecule type" value="Genomic_DNA"/>
</dbReference>
<keyword evidence="5 6" id="KW-0472">Membrane</keyword>
<evidence type="ECO:0000256" key="3">
    <source>
        <dbReference type="ARBA" id="ARBA00022692"/>
    </source>
</evidence>
<reference evidence="7" key="1">
    <citation type="submission" date="2017-05" db="EMBL/GenBank/DDBJ databases">
        <title>The Genome Sequence of Enterococcus sp. 9E7_DIV0242.</title>
        <authorList>
            <consortium name="The Broad Institute Genomics Platform"/>
            <consortium name="The Broad Institute Genomic Center for Infectious Diseases"/>
            <person name="Earl A."/>
            <person name="Manson A."/>
            <person name="Schwartman J."/>
            <person name="Gilmore M."/>
            <person name="Abouelleil A."/>
            <person name="Cao P."/>
            <person name="Chapman S."/>
            <person name="Cusick C."/>
            <person name="Shea T."/>
            <person name="Young S."/>
            <person name="Neafsey D."/>
            <person name="Nusbaum C."/>
            <person name="Birren B."/>
        </authorList>
    </citation>
    <scope>NUCLEOTIDE SEQUENCE [LARGE SCALE GENOMIC DNA]</scope>
    <source>
        <strain evidence="7">9E7_DIV0242</strain>
    </source>
</reference>
<evidence type="ECO:0000256" key="5">
    <source>
        <dbReference type="ARBA" id="ARBA00023136"/>
    </source>
</evidence>
<keyword evidence="2" id="KW-1003">Cell membrane</keyword>
<dbReference type="InterPro" id="IPR010343">
    <property type="entry name" value="ArAE_1"/>
</dbReference>
<dbReference type="InterPro" id="IPR052984">
    <property type="entry name" value="UPF0421"/>
</dbReference>
<keyword evidence="9" id="KW-1185">Reference proteome</keyword>
<proteinExistence type="predicted"/>
<organism evidence="7">
    <name type="scientific">Candidatus Enterococcus clewellii</name>
    <dbReference type="NCBI Taxonomy" id="1834193"/>
    <lineage>
        <taxon>Bacteria</taxon>
        <taxon>Bacillati</taxon>
        <taxon>Bacillota</taxon>
        <taxon>Bacilli</taxon>
        <taxon>Lactobacillales</taxon>
        <taxon>Enterococcaceae</taxon>
        <taxon>Enterococcus</taxon>
    </lineage>
</organism>
<evidence type="ECO:0000256" key="2">
    <source>
        <dbReference type="ARBA" id="ARBA00022475"/>
    </source>
</evidence>
<evidence type="ECO:0000313" key="8">
    <source>
        <dbReference type="EMBL" id="WYJ90928.1"/>
    </source>
</evidence>
<keyword evidence="4 6" id="KW-1133">Transmembrane helix</keyword>
<evidence type="ECO:0000256" key="1">
    <source>
        <dbReference type="ARBA" id="ARBA00004651"/>
    </source>
</evidence>
<evidence type="ECO:0000256" key="6">
    <source>
        <dbReference type="SAM" id="Phobius"/>
    </source>
</evidence>
<reference evidence="8" key="3">
    <citation type="submission" date="2024-03" db="EMBL/GenBank/DDBJ databases">
        <title>The Genome Sequence of Enterococcus sp. DIV0242b.</title>
        <authorList>
            <consortium name="The Broad Institute Genomics Platform"/>
            <consortium name="The Broad Institute Microbial Omics Core"/>
            <consortium name="The Broad Institute Genomic Center for Infectious Diseases"/>
            <person name="Earl A."/>
            <person name="Manson A."/>
            <person name="Gilmore M."/>
            <person name="Schwartman J."/>
            <person name="Shea T."/>
            <person name="Abouelleil A."/>
            <person name="Cao P."/>
            <person name="Chapman S."/>
            <person name="Cusick C."/>
            <person name="Young S."/>
            <person name="Neafsey D."/>
            <person name="Nusbaum C."/>
            <person name="Birren B."/>
        </authorList>
    </citation>
    <scope>NUCLEOTIDE SEQUENCE</scope>
    <source>
        <strain evidence="8">9E7_DIV0242</strain>
    </source>
</reference>
<dbReference type="EMBL" id="CP147247">
    <property type="protein sequence ID" value="WYJ90928.1"/>
    <property type="molecule type" value="Genomic_DNA"/>
</dbReference>
<dbReference type="Pfam" id="PF06081">
    <property type="entry name" value="ArAE_1"/>
    <property type="match status" value="1"/>
</dbReference>
<dbReference type="PANTHER" id="PTHR40064">
    <property type="entry name" value="MEMBRANE PROTEIN-RELATED"/>
    <property type="match status" value="1"/>
</dbReference>
<evidence type="ECO:0000256" key="4">
    <source>
        <dbReference type="ARBA" id="ARBA00022989"/>
    </source>
</evidence>
<feature type="transmembrane region" description="Helical" evidence="6">
    <location>
        <begin position="58"/>
        <end position="77"/>
    </location>
</feature>
<dbReference type="RefSeq" id="WP_086348555.1">
    <property type="nucleotide sequence ID" value="NZ_CP147247.1"/>
</dbReference>
<keyword evidence="3 6" id="KW-0812">Transmembrane</keyword>
<dbReference type="Proteomes" id="UP000195141">
    <property type="component" value="Chromosome"/>
</dbReference>
<feature type="transmembrane region" description="Helical" evidence="6">
    <location>
        <begin position="108"/>
        <end position="124"/>
    </location>
</feature>
<dbReference type="GO" id="GO:0005886">
    <property type="term" value="C:plasma membrane"/>
    <property type="evidence" value="ECO:0007669"/>
    <property type="project" value="UniProtKB-SubCell"/>
</dbReference>
<name>A0A242K8C0_9ENTE</name>
<dbReference type="AlphaFoldDB" id="A0A242K8C0"/>
<feature type="transmembrane region" description="Helical" evidence="6">
    <location>
        <begin position="136"/>
        <end position="153"/>
    </location>
</feature>
<evidence type="ECO:0000313" key="7">
    <source>
        <dbReference type="EMBL" id="OTP17319.1"/>
    </source>
</evidence>
<feature type="transmembrane region" description="Helical" evidence="6">
    <location>
        <begin position="83"/>
        <end position="101"/>
    </location>
</feature>
<feature type="transmembrane region" description="Helical" evidence="6">
    <location>
        <begin position="6"/>
        <end position="27"/>
    </location>
</feature>
<evidence type="ECO:0008006" key="10">
    <source>
        <dbReference type="Google" id="ProtNLM"/>
    </source>
</evidence>
<dbReference type="PANTHER" id="PTHR40064:SF1">
    <property type="entry name" value="MEMBRANE PROTEIN"/>
    <property type="match status" value="1"/>
</dbReference>
<evidence type="ECO:0000313" key="9">
    <source>
        <dbReference type="Proteomes" id="UP000195141"/>
    </source>
</evidence>
<sequence length="177" mass="19369">MFGFKIGLRTIKTGISVFLCILISLLLRRETYVVSAITAVFTLREDMVNTLTFGKHRVAGNSIGALTSVLVIFLFELFGDSGIVQLIAVPLVIVAMITVLVRFRFQEGIVGATATLLTIVFMIPEDSSYVYALNRVVDSFIGMGVAIGVNYLLPSKMETILATVQQKLSGEDQQELD</sequence>